<sequence length="281" mass="30379">MKNTKRFIAGMITLTMVSAMAPMNVFATENIKTLDANTSSNSTDVKYSVDPSYTVVIPASVTLSDTSTTNATISVDETAKPFKLAKGQKLSVKIANEDTNDFKVTNADDSLDYTVTAGSETLAKGSTAAEFSNDDKTDKTLTFSKMDASEAKYAGDYTGTLTFGISVEETATTIGIGTVFKIGETVDMGEYYYWNDKYQNEGSLFWNAKTATVEYFEADGTDGYMLYVKSNTMENLYVETTKTIYINVGDGHTVNDEPTGLVIVSGSGTQNSPFVLGAYYG</sequence>
<dbReference type="AlphaFoldDB" id="A0A1H7Q7S2"/>
<accession>A0A1H7Q7S2</accession>
<dbReference type="EMBL" id="FOAT01000030">
    <property type="protein sequence ID" value="SEL43367.1"/>
    <property type="molecule type" value="Genomic_DNA"/>
</dbReference>
<organism evidence="2 3">
    <name type="scientific">Ruminococcus albus</name>
    <dbReference type="NCBI Taxonomy" id="1264"/>
    <lineage>
        <taxon>Bacteria</taxon>
        <taxon>Bacillati</taxon>
        <taxon>Bacillota</taxon>
        <taxon>Clostridia</taxon>
        <taxon>Eubacteriales</taxon>
        <taxon>Oscillospiraceae</taxon>
        <taxon>Ruminococcus</taxon>
    </lineage>
</organism>
<proteinExistence type="predicted"/>
<name>A0A1H7Q7S2_RUMAL</name>
<evidence type="ECO:0000313" key="3">
    <source>
        <dbReference type="Proteomes" id="UP000186015"/>
    </source>
</evidence>
<gene>
    <name evidence="2" type="ORF">SAMN05216469_1306</name>
</gene>
<evidence type="ECO:0000313" key="2">
    <source>
        <dbReference type="EMBL" id="SEL43367.1"/>
    </source>
</evidence>
<feature type="chain" id="PRO_5010180002" evidence="1">
    <location>
        <begin position="28"/>
        <end position="281"/>
    </location>
</feature>
<reference evidence="2 3" key="1">
    <citation type="submission" date="2016-10" db="EMBL/GenBank/DDBJ databases">
        <authorList>
            <person name="de Groot N.N."/>
        </authorList>
    </citation>
    <scope>NUCLEOTIDE SEQUENCE [LARGE SCALE GENOMIC DNA]</scope>
    <source>
        <strain evidence="2 3">KH2T6</strain>
    </source>
</reference>
<feature type="signal peptide" evidence="1">
    <location>
        <begin position="1"/>
        <end position="27"/>
    </location>
</feature>
<evidence type="ECO:0000256" key="1">
    <source>
        <dbReference type="SAM" id="SignalP"/>
    </source>
</evidence>
<dbReference type="Proteomes" id="UP000186015">
    <property type="component" value="Unassembled WGS sequence"/>
</dbReference>
<protein>
    <submittedName>
        <fullName evidence="2">Uncharacterized protein</fullName>
    </submittedName>
</protein>
<keyword evidence="1" id="KW-0732">Signal</keyword>
<dbReference type="RefSeq" id="WP_074836305.1">
    <property type="nucleotide sequence ID" value="NZ_FOAT01000030.1"/>
</dbReference>